<keyword evidence="4 7" id="KW-1133">Transmembrane helix</keyword>
<feature type="transmembrane region" description="Helical" evidence="7">
    <location>
        <begin position="126"/>
        <end position="145"/>
    </location>
</feature>
<evidence type="ECO:0000313" key="10">
    <source>
        <dbReference type="Proteomes" id="UP000008792"/>
    </source>
</evidence>
<keyword evidence="5 7" id="KW-0472">Membrane</keyword>
<dbReference type="EMBL" id="CH940650">
    <property type="protein sequence ID" value="EDW68143.2"/>
    <property type="molecule type" value="Genomic_DNA"/>
</dbReference>
<comment type="subcellular location">
    <subcellularLocation>
        <location evidence="1">Membrane</location>
        <topology evidence="1">Multi-pass membrane protein</topology>
    </subcellularLocation>
</comment>
<dbReference type="HOGENOM" id="CLU_021458_5_4_1"/>
<dbReference type="PANTHER" id="PTHR10165:SF35">
    <property type="entry name" value="RE23632P"/>
    <property type="match status" value="1"/>
</dbReference>
<dbReference type="UniPathway" id="UPA00085"/>
<evidence type="ECO:0000313" key="9">
    <source>
        <dbReference type="EMBL" id="EDW68143.2"/>
    </source>
</evidence>
<dbReference type="SUPFAM" id="SSF48317">
    <property type="entry name" value="Acid phosphatase/Vanadium-dependent haloperoxidase"/>
    <property type="match status" value="1"/>
</dbReference>
<comment type="similarity">
    <text evidence="2">Belongs to the PA-phosphatase related phosphoesterase family.</text>
</comment>
<dbReference type="CDD" id="cd03390">
    <property type="entry name" value="PAP2_containing_1_like"/>
    <property type="match status" value="1"/>
</dbReference>
<accession>B4LZA8</accession>
<evidence type="ECO:0000256" key="3">
    <source>
        <dbReference type="ARBA" id="ARBA00022692"/>
    </source>
</evidence>
<feature type="transmembrane region" description="Helical" evidence="7">
    <location>
        <begin position="307"/>
        <end position="325"/>
    </location>
</feature>
<dbReference type="InParanoid" id="B4LZA8"/>
<dbReference type="AlphaFoldDB" id="B4LZA8"/>
<dbReference type="Gene3D" id="1.20.144.10">
    <property type="entry name" value="Phosphatidic acid phosphatase type 2/haloperoxidase"/>
    <property type="match status" value="1"/>
</dbReference>
<reference evidence="9 10" key="1">
    <citation type="journal article" date="2007" name="Nature">
        <title>Evolution of genes and genomes on the Drosophila phylogeny.</title>
        <authorList>
            <consortium name="Drosophila 12 Genomes Consortium"/>
            <person name="Clark A.G."/>
            <person name="Eisen M.B."/>
            <person name="Smith D.R."/>
            <person name="Bergman C.M."/>
            <person name="Oliver B."/>
            <person name="Markow T.A."/>
            <person name="Kaufman T.C."/>
            <person name="Kellis M."/>
            <person name="Gelbart W."/>
            <person name="Iyer V.N."/>
            <person name="Pollard D.A."/>
            <person name="Sackton T.B."/>
            <person name="Larracuente A.M."/>
            <person name="Singh N.D."/>
            <person name="Abad J.P."/>
            <person name="Abt D.N."/>
            <person name="Adryan B."/>
            <person name="Aguade M."/>
            <person name="Akashi H."/>
            <person name="Anderson W.W."/>
            <person name="Aquadro C.F."/>
            <person name="Ardell D.H."/>
            <person name="Arguello R."/>
            <person name="Artieri C.G."/>
            <person name="Barbash D.A."/>
            <person name="Barker D."/>
            <person name="Barsanti P."/>
            <person name="Batterham P."/>
            <person name="Batzoglou S."/>
            <person name="Begun D."/>
            <person name="Bhutkar A."/>
            <person name="Blanco E."/>
            <person name="Bosak S.A."/>
            <person name="Bradley R.K."/>
            <person name="Brand A.D."/>
            <person name="Brent M.R."/>
            <person name="Brooks A.N."/>
            <person name="Brown R.H."/>
            <person name="Butlin R.K."/>
            <person name="Caggese C."/>
            <person name="Calvi B.R."/>
            <person name="Bernardo de Carvalho A."/>
            <person name="Caspi A."/>
            <person name="Castrezana S."/>
            <person name="Celniker S.E."/>
            <person name="Chang J.L."/>
            <person name="Chapple C."/>
            <person name="Chatterji S."/>
            <person name="Chinwalla A."/>
            <person name="Civetta A."/>
            <person name="Clifton S.W."/>
            <person name="Comeron J.M."/>
            <person name="Costello J.C."/>
            <person name="Coyne J.A."/>
            <person name="Daub J."/>
            <person name="David R.G."/>
            <person name="Delcher A.L."/>
            <person name="Delehaunty K."/>
            <person name="Do C.B."/>
            <person name="Ebling H."/>
            <person name="Edwards K."/>
            <person name="Eickbush T."/>
            <person name="Evans J.D."/>
            <person name="Filipski A."/>
            <person name="Findeiss S."/>
            <person name="Freyhult E."/>
            <person name="Fulton L."/>
            <person name="Fulton R."/>
            <person name="Garcia A.C."/>
            <person name="Gardiner A."/>
            <person name="Garfield D.A."/>
            <person name="Garvin B.E."/>
            <person name="Gibson G."/>
            <person name="Gilbert D."/>
            <person name="Gnerre S."/>
            <person name="Godfrey J."/>
            <person name="Good R."/>
            <person name="Gotea V."/>
            <person name="Gravely B."/>
            <person name="Greenberg A.J."/>
            <person name="Griffiths-Jones S."/>
            <person name="Gross S."/>
            <person name="Guigo R."/>
            <person name="Gustafson E.A."/>
            <person name="Haerty W."/>
            <person name="Hahn M.W."/>
            <person name="Halligan D.L."/>
            <person name="Halpern A.L."/>
            <person name="Halter G.M."/>
            <person name="Han M.V."/>
            <person name="Heger A."/>
            <person name="Hillier L."/>
            <person name="Hinrichs A.S."/>
            <person name="Holmes I."/>
            <person name="Hoskins R.A."/>
            <person name="Hubisz M.J."/>
            <person name="Hultmark D."/>
            <person name="Huntley M.A."/>
            <person name="Jaffe D.B."/>
            <person name="Jagadeeshan S."/>
            <person name="Jeck W.R."/>
            <person name="Johnson J."/>
            <person name="Jones C.D."/>
            <person name="Jordan W.C."/>
            <person name="Karpen G.H."/>
            <person name="Kataoka E."/>
            <person name="Keightley P.D."/>
            <person name="Kheradpour P."/>
            <person name="Kirkness E.F."/>
            <person name="Koerich L.B."/>
            <person name="Kristiansen K."/>
            <person name="Kudrna D."/>
            <person name="Kulathinal R.J."/>
            <person name="Kumar S."/>
            <person name="Kwok R."/>
            <person name="Lander E."/>
            <person name="Langley C.H."/>
            <person name="Lapoint R."/>
            <person name="Lazzaro B.P."/>
            <person name="Lee S.J."/>
            <person name="Levesque L."/>
            <person name="Li R."/>
            <person name="Lin C.F."/>
            <person name="Lin M.F."/>
            <person name="Lindblad-Toh K."/>
            <person name="Llopart A."/>
            <person name="Long M."/>
            <person name="Low L."/>
            <person name="Lozovsky E."/>
            <person name="Lu J."/>
            <person name="Luo M."/>
            <person name="Machado C.A."/>
            <person name="Makalowski W."/>
            <person name="Marzo M."/>
            <person name="Matsuda M."/>
            <person name="Matzkin L."/>
            <person name="McAllister B."/>
            <person name="McBride C.S."/>
            <person name="McKernan B."/>
            <person name="McKernan K."/>
            <person name="Mendez-Lago M."/>
            <person name="Minx P."/>
            <person name="Mollenhauer M.U."/>
            <person name="Montooth K."/>
            <person name="Mount S.M."/>
            <person name="Mu X."/>
            <person name="Myers E."/>
            <person name="Negre B."/>
            <person name="Newfeld S."/>
            <person name="Nielsen R."/>
            <person name="Noor M.A."/>
            <person name="O'Grady P."/>
            <person name="Pachter L."/>
            <person name="Papaceit M."/>
            <person name="Parisi M.J."/>
            <person name="Parisi M."/>
            <person name="Parts L."/>
            <person name="Pedersen J.S."/>
            <person name="Pesole G."/>
            <person name="Phillippy A.M."/>
            <person name="Ponting C.P."/>
            <person name="Pop M."/>
            <person name="Porcelli D."/>
            <person name="Powell J.R."/>
            <person name="Prohaska S."/>
            <person name="Pruitt K."/>
            <person name="Puig M."/>
            <person name="Quesneville H."/>
            <person name="Ram K.R."/>
            <person name="Rand D."/>
            <person name="Rasmussen M.D."/>
            <person name="Reed L.K."/>
            <person name="Reenan R."/>
            <person name="Reily A."/>
            <person name="Remington K.A."/>
            <person name="Rieger T.T."/>
            <person name="Ritchie M.G."/>
            <person name="Robin C."/>
            <person name="Rogers Y.H."/>
            <person name="Rohde C."/>
            <person name="Rozas J."/>
            <person name="Rubenfield M.J."/>
            <person name="Ruiz A."/>
            <person name="Russo S."/>
            <person name="Salzberg S.L."/>
            <person name="Sanchez-Gracia A."/>
            <person name="Saranga D.J."/>
            <person name="Sato H."/>
            <person name="Schaeffer S.W."/>
            <person name="Schatz M.C."/>
            <person name="Schlenke T."/>
            <person name="Schwartz R."/>
            <person name="Segarra C."/>
            <person name="Singh R.S."/>
            <person name="Sirot L."/>
            <person name="Sirota M."/>
            <person name="Sisneros N.B."/>
            <person name="Smith C.D."/>
            <person name="Smith T.F."/>
            <person name="Spieth J."/>
            <person name="Stage D.E."/>
            <person name="Stark A."/>
            <person name="Stephan W."/>
            <person name="Strausberg R.L."/>
            <person name="Strempel S."/>
            <person name="Sturgill D."/>
            <person name="Sutton G."/>
            <person name="Sutton G.G."/>
            <person name="Tao W."/>
            <person name="Teichmann S."/>
            <person name="Tobari Y.N."/>
            <person name="Tomimura Y."/>
            <person name="Tsolas J.M."/>
            <person name="Valente V.L."/>
            <person name="Venter E."/>
            <person name="Venter J.C."/>
            <person name="Vicario S."/>
            <person name="Vieira F.G."/>
            <person name="Vilella A.J."/>
            <person name="Villasante A."/>
            <person name="Walenz B."/>
            <person name="Wang J."/>
            <person name="Wasserman M."/>
            <person name="Watts T."/>
            <person name="Wilson D."/>
            <person name="Wilson R.K."/>
            <person name="Wing R.A."/>
            <person name="Wolfner M.F."/>
            <person name="Wong A."/>
            <person name="Wong G.K."/>
            <person name="Wu C.I."/>
            <person name="Wu G."/>
            <person name="Yamamoto D."/>
            <person name="Yang H.P."/>
            <person name="Yang S.P."/>
            <person name="Yorke J.A."/>
            <person name="Yoshida K."/>
            <person name="Zdobnov E."/>
            <person name="Zhang P."/>
            <person name="Zhang Y."/>
            <person name="Zimin A.V."/>
            <person name="Baldwin J."/>
            <person name="Abdouelleil A."/>
            <person name="Abdulkadir J."/>
            <person name="Abebe A."/>
            <person name="Abera B."/>
            <person name="Abreu J."/>
            <person name="Acer S.C."/>
            <person name="Aftuck L."/>
            <person name="Alexander A."/>
            <person name="An P."/>
            <person name="Anderson E."/>
            <person name="Anderson S."/>
            <person name="Arachi H."/>
            <person name="Azer M."/>
            <person name="Bachantsang P."/>
            <person name="Barry A."/>
            <person name="Bayul T."/>
            <person name="Berlin A."/>
            <person name="Bessette D."/>
            <person name="Bloom T."/>
            <person name="Blye J."/>
            <person name="Boguslavskiy L."/>
            <person name="Bonnet C."/>
            <person name="Boukhgalter B."/>
            <person name="Bourzgui I."/>
            <person name="Brown A."/>
            <person name="Cahill P."/>
            <person name="Channer S."/>
            <person name="Cheshatsang Y."/>
            <person name="Chuda L."/>
            <person name="Citroen M."/>
            <person name="Collymore A."/>
            <person name="Cooke P."/>
            <person name="Costello M."/>
            <person name="D'Aco K."/>
            <person name="Daza R."/>
            <person name="De Haan G."/>
            <person name="DeGray S."/>
            <person name="DeMaso C."/>
            <person name="Dhargay N."/>
            <person name="Dooley K."/>
            <person name="Dooley E."/>
            <person name="Doricent M."/>
            <person name="Dorje P."/>
            <person name="Dorjee K."/>
            <person name="Dupes A."/>
            <person name="Elong R."/>
            <person name="Falk J."/>
            <person name="Farina A."/>
            <person name="Faro S."/>
            <person name="Ferguson D."/>
            <person name="Fisher S."/>
            <person name="Foley C.D."/>
            <person name="Franke A."/>
            <person name="Friedrich D."/>
            <person name="Gadbois L."/>
            <person name="Gearin G."/>
            <person name="Gearin C.R."/>
            <person name="Giannoukos G."/>
            <person name="Goode T."/>
            <person name="Graham J."/>
            <person name="Grandbois E."/>
            <person name="Grewal S."/>
            <person name="Gyaltsen K."/>
            <person name="Hafez N."/>
            <person name="Hagos B."/>
            <person name="Hall J."/>
            <person name="Henson C."/>
            <person name="Hollinger A."/>
            <person name="Honan T."/>
            <person name="Huard M.D."/>
            <person name="Hughes L."/>
            <person name="Hurhula B."/>
            <person name="Husby M.E."/>
            <person name="Kamat A."/>
            <person name="Kanga B."/>
            <person name="Kashin S."/>
            <person name="Khazanovich D."/>
            <person name="Kisner P."/>
            <person name="Lance K."/>
            <person name="Lara M."/>
            <person name="Lee W."/>
            <person name="Lennon N."/>
            <person name="Letendre F."/>
            <person name="LeVine R."/>
            <person name="Lipovsky A."/>
            <person name="Liu X."/>
            <person name="Liu J."/>
            <person name="Liu S."/>
            <person name="Lokyitsang T."/>
            <person name="Lokyitsang Y."/>
            <person name="Lubonja R."/>
            <person name="Lui A."/>
            <person name="MacDonald P."/>
            <person name="Magnisalis V."/>
            <person name="Maru K."/>
            <person name="Matthews C."/>
            <person name="McCusker W."/>
            <person name="McDonough S."/>
            <person name="Mehta T."/>
            <person name="Meldrim J."/>
            <person name="Meneus L."/>
            <person name="Mihai O."/>
            <person name="Mihalev A."/>
            <person name="Mihova T."/>
            <person name="Mittelman R."/>
            <person name="Mlenga V."/>
            <person name="Montmayeur A."/>
            <person name="Mulrain L."/>
            <person name="Navidi A."/>
            <person name="Naylor J."/>
            <person name="Negash T."/>
            <person name="Nguyen T."/>
            <person name="Nguyen N."/>
            <person name="Nicol R."/>
            <person name="Norbu C."/>
            <person name="Norbu N."/>
            <person name="Novod N."/>
            <person name="O'Neill B."/>
            <person name="Osman S."/>
            <person name="Markiewicz E."/>
            <person name="Oyono O.L."/>
            <person name="Patti C."/>
            <person name="Phunkhang P."/>
            <person name="Pierre F."/>
            <person name="Priest M."/>
            <person name="Raghuraman S."/>
            <person name="Rege F."/>
            <person name="Reyes R."/>
            <person name="Rise C."/>
            <person name="Rogov P."/>
            <person name="Ross K."/>
            <person name="Ryan E."/>
            <person name="Settipalli S."/>
            <person name="Shea T."/>
            <person name="Sherpa N."/>
            <person name="Shi L."/>
            <person name="Shih D."/>
            <person name="Sparrow T."/>
            <person name="Spaulding J."/>
            <person name="Stalker J."/>
            <person name="Stange-Thomann N."/>
            <person name="Stavropoulos S."/>
            <person name="Stone C."/>
            <person name="Strader C."/>
            <person name="Tesfaye S."/>
            <person name="Thomson T."/>
            <person name="Thoulutsang Y."/>
            <person name="Thoulutsang D."/>
            <person name="Topham K."/>
            <person name="Topping I."/>
            <person name="Tsamla T."/>
            <person name="Vassiliev H."/>
            <person name="Vo A."/>
            <person name="Wangchuk T."/>
            <person name="Wangdi T."/>
            <person name="Weiand M."/>
            <person name="Wilkinson J."/>
            <person name="Wilson A."/>
            <person name="Yadav S."/>
            <person name="Young G."/>
            <person name="Yu Q."/>
            <person name="Zembek L."/>
            <person name="Zhong D."/>
            <person name="Zimmer A."/>
            <person name="Zwirko Z."/>
            <person name="Jaffe D.B."/>
            <person name="Alvarez P."/>
            <person name="Brockman W."/>
            <person name="Butler J."/>
            <person name="Chin C."/>
            <person name="Gnerre S."/>
            <person name="Grabherr M."/>
            <person name="Kleber M."/>
            <person name="Mauceli E."/>
            <person name="MacCallum I."/>
        </authorList>
    </citation>
    <scope>NUCLEOTIDE SEQUENCE [LARGE SCALE GENOMIC DNA]</scope>
    <source>
        <strain evidence="10">Tucson 15010-1051.87</strain>
    </source>
</reference>
<dbReference type="GO" id="GO:0016020">
    <property type="term" value="C:membrane"/>
    <property type="evidence" value="ECO:0007669"/>
    <property type="project" value="UniProtKB-SubCell"/>
</dbReference>
<evidence type="ECO:0000256" key="6">
    <source>
        <dbReference type="SAM" id="MobiDB-lite"/>
    </source>
</evidence>
<dbReference type="eggNOG" id="KOG3030">
    <property type="taxonomic scope" value="Eukaryota"/>
</dbReference>
<keyword evidence="10" id="KW-1185">Reference proteome</keyword>
<evidence type="ECO:0000256" key="5">
    <source>
        <dbReference type="ARBA" id="ARBA00023136"/>
    </source>
</evidence>
<dbReference type="InterPro" id="IPR043216">
    <property type="entry name" value="PAP-like"/>
</dbReference>
<name>B4LZA8_DROVI</name>
<dbReference type="PANTHER" id="PTHR10165">
    <property type="entry name" value="LIPID PHOSPHATE PHOSPHATASE"/>
    <property type="match status" value="1"/>
</dbReference>
<proteinExistence type="inferred from homology"/>
<evidence type="ECO:0000256" key="1">
    <source>
        <dbReference type="ARBA" id="ARBA00004141"/>
    </source>
</evidence>
<dbReference type="Proteomes" id="UP000008792">
    <property type="component" value="Unassembled WGS sequence"/>
</dbReference>
<dbReference type="STRING" id="7244.B4LZA8"/>
<keyword evidence="3 7" id="KW-0812">Transmembrane</keyword>
<feature type="transmembrane region" description="Helical" evidence="7">
    <location>
        <begin position="165"/>
        <end position="189"/>
    </location>
</feature>
<sequence>MLQSHSADLELRSRKCGKQPSNNKPDDVDNTSSWSDEAQTTRRPSTEHTQSMDNTQVAEMSTTSKSTPHRSSLGKSSIEDLDVRENENEMWRNELQQNDELLPEAEPDQDPPVPARRKKYSDLVDIVIRIVITLIFFKLETMSAFRRQIHSEELWLYKNPPRPDIVRGGDLLFFVIAVPLLLTIIFYAFTKDRRDFRAASWAWTLAVCSNAVPTSLLKISVGRPRPDFFYRCFPDGVMVLNETADAIGSSLLDFNCTGIPSVINEGRKSFPSGHSSFAFASFGFVTYYVVAKLQAFDARGRGHTWRLFIAIMPLIVAALVAVSRTCDYHHHWQDVVVGALIGLATGYISYRQYYPSIFSTDAGRPFENAGDEMCRPLLGKQTSKWR</sequence>
<organism evidence="9 10">
    <name type="scientific">Drosophila virilis</name>
    <name type="common">Fruit fly</name>
    <dbReference type="NCBI Taxonomy" id="7244"/>
    <lineage>
        <taxon>Eukaryota</taxon>
        <taxon>Metazoa</taxon>
        <taxon>Ecdysozoa</taxon>
        <taxon>Arthropoda</taxon>
        <taxon>Hexapoda</taxon>
        <taxon>Insecta</taxon>
        <taxon>Pterygota</taxon>
        <taxon>Neoptera</taxon>
        <taxon>Endopterygota</taxon>
        <taxon>Diptera</taxon>
        <taxon>Brachycera</taxon>
        <taxon>Muscomorpha</taxon>
        <taxon>Ephydroidea</taxon>
        <taxon>Drosophilidae</taxon>
        <taxon>Drosophila</taxon>
    </lineage>
</organism>
<dbReference type="OrthoDB" id="10030083at2759"/>
<feature type="transmembrane region" description="Helical" evidence="7">
    <location>
        <begin position="277"/>
        <end position="295"/>
    </location>
</feature>
<dbReference type="GO" id="GO:0006644">
    <property type="term" value="P:phospholipid metabolic process"/>
    <property type="evidence" value="ECO:0007669"/>
    <property type="project" value="UniProtKB-UniPathway"/>
</dbReference>
<dbReference type="InterPro" id="IPR036938">
    <property type="entry name" value="PAP2/HPO_sf"/>
</dbReference>
<gene>
    <name evidence="9" type="primary">Dvir\GJ24555</name>
    <name evidence="9" type="ORF">Dvir_GJ24555</name>
</gene>
<evidence type="ECO:0000256" key="7">
    <source>
        <dbReference type="SAM" id="Phobius"/>
    </source>
</evidence>
<feature type="region of interest" description="Disordered" evidence="6">
    <location>
        <begin position="1"/>
        <end position="82"/>
    </location>
</feature>
<feature type="compositionally biased region" description="Polar residues" evidence="6">
    <location>
        <begin position="30"/>
        <end position="75"/>
    </location>
</feature>
<protein>
    <recommendedName>
        <fullName evidence="8">Phosphatidic acid phosphatase type 2/haloperoxidase domain-containing protein</fullName>
    </recommendedName>
</protein>
<dbReference type="GO" id="GO:0008195">
    <property type="term" value="F:phosphatidate phosphatase activity"/>
    <property type="evidence" value="ECO:0007669"/>
    <property type="project" value="TreeGrafter"/>
</dbReference>
<dbReference type="InterPro" id="IPR000326">
    <property type="entry name" value="PAP2/HPO"/>
</dbReference>
<evidence type="ECO:0000256" key="2">
    <source>
        <dbReference type="ARBA" id="ARBA00008816"/>
    </source>
</evidence>
<evidence type="ECO:0000259" key="8">
    <source>
        <dbReference type="SMART" id="SM00014"/>
    </source>
</evidence>
<feature type="transmembrane region" description="Helical" evidence="7">
    <location>
        <begin position="331"/>
        <end position="350"/>
    </location>
</feature>
<dbReference type="KEGG" id="dvi:6630764"/>
<evidence type="ECO:0000256" key="4">
    <source>
        <dbReference type="ARBA" id="ARBA00022989"/>
    </source>
</evidence>
<dbReference type="SMART" id="SM00014">
    <property type="entry name" value="acidPPc"/>
    <property type="match status" value="1"/>
</dbReference>
<feature type="domain" description="Phosphatidic acid phosphatase type 2/haloperoxidase" evidence="8">
    <location>
        <begin position="198"/>
        <end position="350"/>
    </location>
</feature>
<dbReference type="Pfam" id="PF01569">
    <property type="entry name" value="PAP2"/>
    <property type="match status" value="1"/>
</dbReference>
<dbReference type="FunCoup" id="B4LZA8">
    <property type="interactions" value="302"/>
</dbReference>
<dbReference type="GO" id="GO:0046839">
    <property type="term" value="P:phospholipid dephosphorylation"/>
    <property type="evidence" value="ECO:0007669"/>
    <property type="project" value="TreeGrafter"/>
</dbReference>
<feature type="region of interest" description="Disordered" evidence="6">
    <location>
        <begin position="97"/>
        <end position="116"/>
    </location>
</feature>